<dbReference type="Proteomes" id="UP000010483">
    <property type="component" value="Chromosome"/>
</dbReference>
<dbReference type="eggNOG" id="ENOG5030B6E">
    <property type="taxonomic scope" value="Bacteria"/>
</dbReference>
<dbReference type="HOGENOM" id="CLU_551833_0_0_3"/>
<name>K9YLK1_CYASC</name>
<reference evidence="2" key="1">
    <citation type="journal article" date="2013" name="Proc. Natl. Acad. Sci. U.S.A.">
        <title>Improving the coverage of the cyanobacterial phylum using diversity-driven genome sequencing.</title>
        <authorList>
            <person name="Shih P.M."/>
            <person name="Wu D."/>
            <person name="Latifi A."/>
            <person name="Axen S.D."/>
            <person name="Fewer D.P."/>
            <person name="Talla E."/>
            <person name="Calteau A."/>
            <person name="Cai F."/>
            <person name="Tandeau de Marsac N."/>
            <person name="Rippka R."/>
            <person name="Herdman M."/>
            <person name="Sivonen K."/>
            <person name="Coursin T."/>
            <person name="Laurent T."/>
            <person name="Goodwin L."/>
            <person name="Nolan M."/>
            <person name="Davenport K.W."/>
            <person name="Han C.S."/>
            <person name="Rubin E.M."/>
            <person name="Eisen J.A."/>
            <person name="Woyke T."/>
            <person name="Gugger M."/>
            <person name="Kerfeld C.A."/>
        </authorList>
    </citation>
    <scope>NUCLEOTIDE SEQUENCE [LARGE SCALE GENOMIC DNA]</scope>
    <source>
        <strain evidence="2">ATCC 29140 / PCC 7202</strain>
    </source>
</reference>
<organism evidence="1 2">
    <name type="scientific">Cyanobacterium stanieri (strain ATCC 29140 / PCC 7202)</name>
    <dbReference type="NCBI Taxonomy" id="292563"/>
    <lineage>
        <taxon>Bacteria</taxon>
        <taxon>Bacillati</taxon>
        <taxon>Cyanobacteriota</taxon>
        <taxon>Cyanophyceae</taxon>
        <taxon>Oscillatoriophycideae</taxon>
        <taxon>Chroococcales</taxon>
        <taxon>Geminocystaceae</taxon>
        <taxon>Cyanobacterium</taxon>
    </lineage>
</organism>
<dbReference type="KEGG" id="csn:Cyast_1019"/>
<dbReference type="STRING" id="292563.Cyast_1019"/>
<evidence type="ECO:0000313" key="1">
    <source>
        <dbReference type="EMBL" id="AFZ46988.1"/>
    </source>
</evidence>
<keyword evidence="2" id="KW-1185">Reference proteome</keyword>
<dbReference type="BioCyc" id="CSTA292563:G1353-1024-MONOMER"/>
<proteinExistence type="predicted"/>
<dbReference type="AlphaFoldDB" id="K9YLK1"/>
<evidence type="ECO:0000313" key="2">
    <source>
        <dbReference type="Proteomes" id="UP000010483"/>
    </source>
</evidence>
<gene>
    <name evidence="1" type="ordered locus">Cyast_1019</name>
</gene>
<protein>
    <submittedName>
        <fullName evidence="1">Uncharacterized protein</fullName>
    </submittedName>
</protein>
<dbReference type="EMBL" id="CP003940">
    <property type="protein sequence ID" value="AFZ46988.1"/>
    <property type="molecule type" value="Genomic_DNA"/>
</dbReference>
<accession>K9YLK1</accession>
<sequence>MLFTKETPILYYEPQPREKWLKREYILFPAYYYRVLAPRVSTRKINILEKAVLGICRVGSFSAEEIGEKLDIGKDLSALIIKELQTKGFVDTQGLITKRGKKALENEFIDTENLTAGYVFQEPWQGELFPRLIENLENAETRFNENGFPELSLGTTGKPFYQRIFMPLPIHNTLLSKPKPLDILKAIKLHSQSLAYQNSQNDPEMDDPPWMLEKSPNLKRITFIEEEPHPVWLATFIYIPESNFKGFNTNNWQVCDPFGLGNSPWLYRHINKSLNTSDNSTLLRAIDNLLKNNNQEIQTQEKHQDWMIYYQEATDIVESKLNLDIVKWDSLYQGLITLEIPYLEIELSNNSMIEGNKYNYFVNSKLETILIQCQKIIENIFLIIADKYPLDKCWKRLDKKDKQHNKIILEEIVDTIGFTENNNKIKIPKTLLSVDQNQIKLASDYHNGSLRSYLIATLITAYNQPQHPLYFFAEKIPDLLFQLDELAGLRNKSSHYSSSQLNQTLVTKKIDLVYQLVDLFLQNNHQNTNSEEEIIYA</sequence>